<evidence type="ECO:0000313" key="1">
    <source>
        <dbReference type="EMBL" id="RFA29090.1"/>
    </source>
</evidence>
<dbReference type="OrthoDB" id="4961751at2"/>
<protein>
    <recommendedName>
        <fullName evidence="3">Co-chaperone DjlA N-terminal domain-containing protein</fullName>
    </recommendedName>
</protein>
<evidence type="ECO:0008006" key="3">
    <source>
        <dbReference type="Google" id="ProtNLM"/>
    </source>
</evidence>
<reference evidence="1 2" key="1">
    <citation type="submission" date="2017-04" db="EMBL/GenBank/DDBJ databases">
        <title>Comparative genome analysis of Subtercola boreus.</title>
        <authorList>
            <person name="Cho Y.-J."/>
            <person name="Cho A."/>
            <person name="Kim O.-S."/>
            <person name="Lee J.-I."/>
        </authorList>
    </citation>
    <scope>NUCLEOTIDE SEQUENCE [LARGE SCALE GENOMIC DNA]</scope>
    <source>
        <strain evidence="1 2">P28004</strain>
    </source>
</reference>
<name>A0A3E0WEU8_9MICO</name>
<organism evidence="1 2">
    <name type="scientific">Subtercola boreus</name>
    <dbReference type="NCBI Taxonomy" id="120213"/>
    <lineage>
        <taxon>Bacteria</taxon>
        <taxon>Bacillati</taxon>
        <taxon>Actinomycetota</taxon>
        <taxon>Actinomycetes</taxon>
        <taxon>Micrococcales</taxon>
        <taxon>Microbacteriaceae</taxon>
        <taxon>Subtercola</taxon>
    </lineage>
</organism>
<dbReference type="Proteomes" id="UP000257080">
    <property type="component" value="Unassembled WGS sequence"/>
</dbReference>
<evidence type="ECO:0000313" key="2">
    <source>
        <dbReference type="Proteomes" id="UP000257080"/>
    </source>
</evidence>
<dbReference type="RefSeq" id="WP_116417358.1">
    <property type="nucleotide sequence ID" value="NZ_NBXC01000006.1"/>
</dbReference>
<dbReference type="InterPro" id="IPR029024">
    <property type="entry name" value="TerB-like"/>
</dbReference>
<proteinExistence type="predicted"/>
<dbReference type="SUPFAM" id="SSF158682">
    <property type="entry name" value="TerB-like"/>
    <property type="match status" value="1"/>
</dbReference>
<accession>A0A3E0WEU8</accession>
<sequence>MNANAIESTDDEREEVDRDREELRGFIKSLDPSDIASGNWFTKLLGHALDAYTAKVDAAWFKAKYPGVPADAIVDQRIKIAARYAAIEGGLSASAYSAAAMTSLVAAPVMIPAAAVTLLVDVAYTARLQMLLAYDIAVLYRVPLNLDDPDDLFKLLRVAFTIKTTQAASEGLLKAVPAIVKPMVRAFYKGATIEAGKALPVIGKYLLQRNVIKVGIPLVGVPLSVGINFYTTLLAGRHARAVFRNDARVTEVADRLSTRTEHPQSLLWVAWMLIMADGKVTDDEALLMKQLTKLANEKHGVTEDDLERVIDIDMDEIWQRLGDENGDLADLIDVAQKTAEIDGDVNKFESAVITELRNRFAESTA</sequence>
<gene>
    <name evidence="1" type="ORF">B7R25_02180</name>
</gene>
<dbReference type="AlphaFoldDB" id="A0A3E0WEU8"/>
<dbReference type="EMBL" id="NBXE01000006">
    <property type="protein sequence ID" value="RFA29090.1"/>
    <property type="molecule type" value="Genomic_DNA"/>
</dbReference>
<comment type="caution">
    <text evidence="1">The sequence shown here is derived from an EMBL/GenBank/DDBJ whole genome shotgun (WGS) entry which is preliminary data.</text>
</comment>